<evidence type="ECO:0000256" key="4">
    <source>
        <dbReference type="ARBA" id="ARBA00022741"/>
    </source>
</evidence>
<dbReference type="InterPro" id="IPR017441">
    <property type="entry name" value="Protein_kinase_ATP_BS"/>
</dbReference>
<evidence type="ECO:0000256" key="7">
    <source>
        <dbReference type="ARBA" id="ARBA00047899"/>
    </source>
</evidence>
<keyword evidence="5" id="KW-0418">Kinase</keyword>
<evidence type="ECO:0000313" key="12">
    <source>
        <dbReference type="Proteomes" id="UP000265882"/>
    </source>
</evidence>
<accession>A0A3A4NK11</accession>
<dbReference type="FunFam" id="3.30.200.20:FF:000035">
    <property type="entry name" value="Serine/threonine protein kinase Stk1"/>
    <property type="match status" value="1"/>
</dbReference>
<dbReference type="InterPro" id="IPR011047">
    <property type="entry name" value="Quinoprotein_ADH-like_sf"/>
</dbReference>
<dbReference type="CDD" id="cd14014">
    <property type="entry name" value="STKc_PknB_like"/>
    <property type="match status" value="1"/>
</dbReference>
<sequence>MQKRLGKYELLKEIGKGGMGNVYLARDSESNATVALKVLPPEFTRTPKYIERFRREAKAVARLNHPNIIKIFDIGEQESTHYFAMEYLGGMTLRKLLEQRGRLPVAEAISILVQIADALDTAHAQGIIHRDVKPDNIMSDESGKFKIMDFGIAHTEQGTRLTVTGTIMGTPEYMSPEQASGTAVDKRTDIYALGIVLYEMLTGKVPFNAQTAVEILQMHITKMPESPKLINPEIPGNLSNIIAKMIEKQPANRYESFRHVINALTQALPEHLRAAGGVTAKEIAAAAPPPAQARPAPRVRERVILQTPTTVRVALAASILLNVLLFGVLLLGRGGAPEATEPPQPMFTLGGQVFAPPAVFGKNLIVAAEDGTVRAVDVETGSVQWKFETKDKVTAAPLVDGDRVFVGSWDQHVYSLSAGDGSLFWKVPVGGCVFSSPALADGILYVCTREGNVFAIDAESGALKWKGAGGNKTSFSPAVHEEALFIASDENRLFAFRCADGTRLGELETGRIKMPVLVQDSKLYYAAFNDLAERDELAALVLSPGLSSAGIPVGRHKWTSPIEPAATGQ</sequence>
<dbReference type="SUPFAM" id="SSF56112">
    <property type="entry name" value="Protein kinase-like (PK-like)"/>
    <property type="match status" value="1"/>
</dbReference>
<organism evidence="11 12">
    <name type="scientific">Abyssobacteria bacterium (strain SURF_5)</name>
    <dbReference type="NCBI Taxonomy" id="2093360"/>
    <lineage>
        <taxon>Bacteria</taxon>
        <taxon>Pseudomonadati</taxon>
        <taxon>Candidatus Hydrogenedentota</taxon>
        <taxon>Candidatus Abyssobacteria</taxon>
    </lineage>
</organism>
<dbReference type="PROSITE" id="PS50011">
    <property type="entry name" value="PROTEIN_KINASE_DOM"/>
    <property type="match status" value="1"/>
</dbReference>
<dbReference type="Pfam" id="PF13360">
    <property type="entry name" value="PQQ_2"/>
    <property type="match status" value="1"/>
</dbReference>
<evidence type="ECO:0000256" key="9">
    <source>
        <dbReference type="PROSITE-ProRule" id="PRU10141"/>
    </source>
</evidence>
<name>A0A3A4NK11_ABYX5</name>
<dbReference type="GO" id="GO:0004674">
    <property type="term" value="F:protein serine/threonine kinase activity"/>
    <property type="evidence" value="ECO:0007669"/>
    <property type="project" value="UniProtKB-KW"/>
</dbReference>
<feature type="domain" description="Protein kinase" evidence="10">
    <location>
        <begin position="8"/>
        <end position="265"/>
    </location>
</feature>
<evidence type="ECO:0000256" key="3">
    <source>
        <dbReference type="ARBA" id="ARBA00022679"/>
    </source>
</evidence>
<dbReference type="Pfam" id="PF00069">
    <property type="entry name" value="Pkinase"/>
    <property type="match status" value="1"/>
</dbReference>
<evidence type="ECO:0000313" key="11">
    <source>
        <dbReference type="EMBL" id="RJP15674.1"/>
    </source>
</evidence>
<proteinExistence type="predicted"/>
<evidence type="ECO:0000256" key="2">
    <source>
        <dbReference type="ARBA" id="ARBA00022527"/>
    </source>
</evidence>
<evidence type="ECO:0000256" key="8">
    <source>
        <dbReference type="ARBA" id="ARBA00048679"/>
    </source>
</evidence>
<dbReference type="Gene3D" id="1.10.510.10">
    <property type="entry name" value="Transferase(Phosphotransferase) domain 1"/>
    <property type="match status" value="1"/>
</dbReference>
<evidence type="ECO:0000256" key="5">
    <source>
        <dbReference type="ARBA" id="ARBA00022777"/>
    </source>
</evidence>
<keyword evidence="2" id="KW-0723">Serine/threonine-protein kinase</keyword>
<reference evidence="11 12" key="1">
    <citation type="journal article" date="2017" name="ISME J.">
        <title>Energy and carbon metabolisms in a deep terrestrial subsurface fluid microbial community.</title>
        <authorList>
            <person name="Momper L."/>
            <person name="Jungbluth S.P."/>
            <person name="Lee M.D."/>
            <person name="Amend J.P."/>
        </authorList>
    </citation>
    <scope>NUCLEOTIDE SEQUENCE [LARGE SCALE GENOMIC DNA]</scope>
    <source>
        <strain evidence="11">SURF_5</strain>
    </source>
</reference>
<comment type="catalytic activity">
    <reaction evidence="7">
        <text>L-threonyl-[protein] + ATP = O-phospho-L-threonyl-[protein] + ADP + H(+)</text>
        <dbReference type="Rhea" id="RHEA:46608"/>
        <dbReference type="Rhea" id="RHEA-COMP:11060"/>
        <dbReference type="Rhea" id="RHEA-COMP:11605"/>
        <dbReference type="ChEBI" id="CHEBI:15378"/>
        <dbReference type="ChEBI" id="CHEBI:30013"/>
        <dbReference type="ChEBI" id="CHEBI:30616"/>
        <dbReference type="ChEBI" id="CHEBI:61977"/>
        <dbReference type="ChEBI" id="CHEBI:456216"/>
        <dbReference type="EC" id="2.7.11.1"/>
    </reaction>
</comment>
<evidence type="ECO:0000256" key="6">
    <source>
        <dbReference type="ARBA" id="ARBA00022840"/>
    </source>
</evidence>
<dbReference type="InterPro" id="IPR002372">
    <property type="entry name" value="PQQ_rpt_dom"/>
</dbReference>
<protein>
    <recommendedName>
        <fullName evidence="1">non-specific serine/threonine protein kinase</fullName>
        <ecNumber evidence="1">2.7.11.1</ecNumber>
    </recommendedName>
</protein>
<dbReference type="FunFam" id="1.10.510.10:FF:000021">
    <property type="entry name" value="Serine/threonine protein kinase"/>
    <property type="match status" value="1"/>
</dbReference>
<dbReference type="InterPro" id="IPR000719">
    <property type="entry name" value="Prot_kinase_dom"/>
</dbReference>
<dbReference type="Gene3D" id="3.30.200.20">
    <property type="entry name" value="Phosphorylase Kinase, domain 1"/>
    <property type="match status" value="1"/>
</dbReference>
<keyword evidence="4 9" id="KW-0547">Nucleotide-binding</keyword>
<keyword evidence="3" id="KW-0808">Transferase</keyword>
<comment type="catalytic activity">
    <reaction evidence="8">
        <text>L-seryl-[protein] + ATP = O-phospho-L-seryl-[protein] + ADP + H(+)</text>
        <dbReference type="Rhea" id="RHEA:17989"/>
        <dbReference type="Rhea" id="RHEA-COMP:9863"/>
        <dbReference type="Rhea" id="RHEA-COMP:11604"/>
        <dbReference type="ChEBI" id="CHEBI:15378"/>
        <dbReference type="ChEBI" id="CHEBI:29999"/>
        <dbReference type="ChEBI" id="CHEBI:30616"/>
        <dbReference type="ChEBI" id="CHEBI:83421"/>
        <dbReference type="ChEBI" id="CHEBI:456216"/>
        <dbReference type="EC" id="2.7.11.1"/>
    </reaction>
</comment>
<evidence type="ECO:0000259" key="10">
    <source>
        <dbReference type="PROSITE" id="PS50011"/>
    </source>
</evidence>
<dbReference type="Proteomes" id="UP000265882">
    <property type="component" value="Unassembled WGS sequence"/>
</dbReference>
<dbReference type="PROSITE" id="PS00107">
    <property type="entry name" value="PROTEIN_KINASE_ATP"/>
    <property type="match status" value="1"/>
</dbReference>
<dbReference type="InterPro" id="IPR011009">
    <property type="entry name" value="Kinase-like_dom_sf"/>
</dbReference>
<evidence type="ECO:0000256" key="1">
    <source>
        <dbReference type="ARBA" id="ARBA00012513"/>
    </source>
</evidence>
<dbReference type="SUPFAM" id="SSF50998">
    <property type="entry name" value="Quinoprotein alcohol dehydrogenase-like"/>
    <property type="match status" value="1"/>
</dbReference>
<dbReference type="EMBL" id="QZKU01000131">
    <property type="protein sequence ID" value="RJP15674.1"/>
    <property type="molecule type" value="Genomic_DNA"/>
</dbReference>
<feature type="binding site" evidence="9">
    <location>
        <position position="37"/>
    </location>
    <ligand>
        <name>ATP</name>
        <dbReference type="ChEBI" id="CHEBI:30616"/>
    </ligand>
</feature>
<dbReference type="InterPro" id="IPR015943">
    <property type="entry name" value="WD40/YVTN_repeat-like_dom_sf"/>
</dbReference>
<dbReference type="Gene3D" id="2.130.10.10">
    <property type="entry name" value="YVTN repeat-like/Quinoprotein amine dehydrogenase"/>
    <property type="match status" value="1"/>
</dbReference>
<gene>
    <name evidence="11" type="ORF">C4520_19825</name>
</gene>
<keyword evidence="6 9" id="KW-0067">ATP-binding</keyword>
<dbReference type="AlphaFoldDB" id="A0A3A4NK11"/>
<dbReference type="PANTHER" id="PTHR43289">
    <property type="entry name" value="MITOGEN-ACTIVATED PROTEIN KINASE KINASE KINASE 20-RELATED"/>
    <property type="match status" value="1"/>
</dbReference>
<dbReference type="SMART" id="SM00564">
    <property type="entry name" value="PQQ"/>
    <property type="match status" value="3"/>
</dbReference>
<dbReference type="SMART" id="SM00220">
    <property type="entry name" value="S_TKc"/>
    <property type="match status" value="1"/>
</dbReference>
<comment type="caution">
    <text evidence="11">The sequence shown here is derived from an EMBL/GenBank/DDBJ whole genome shotgun (WGS) entry which is preliminary data.</text>
</comment>
<dbReference type="InterPro" id="IPR018391">
    <property type="entry name" value="PQQ_b-propeller_rpt"/>
</dbReference>
<dbReference type="EC" id="2.7.11.1" evidence="1"/>
<dbReference type="PANTHER" id="PTHR43289:SF34">
    <property type="entry name" value="SERINE_THREONINE-PROTEIN KINASE YBDM-RELATED"/>
    <property type="match status" value="1"/>
</dbReference>
<dbReference type="GO" id="GO:0005524">
    <property type="term" value="F:ATP binding"/>
    <property type="evidence" value="ECO:0007669"/>
    <property type="project" value="UniProtKB-UniRule"/>
</dbReference>